<dbReference type="Gene3D" id="3.40.980.10">
    <property type="entry name" value="MoaB/Mog-like domain"/>
    <property type="match status" value="1"/>
</dbReference>
<comment type="pathway">
    <text evidence="1">Cofactor biosynthesis; molybdopterin biosynthesis.</text>
</comment>
<dbReference type="EMBL" id="BARV01020466">
    <property type="protein sequence ID" value="GAI27660.1"/>
    <property type="molecule type" value="Genomic_DNA"/>
</dbReference>
<accession>X1NLH3</accession>
<feature type="domain" description="MoaB/Mog" evidence="3">
    <location>
        <begin position="5"/>
        <end position="149"/>
    </location>
</feature>
<dbReference type="InterPro" id="IPR036425">
    <property type="entry name" value="MoaB/Mog-like_dom_sf"/>
</dbReference>
<proteinExistence type="predicted"/>
<dbReference type="SMART" id="SM00852">
    <property type="entry name" value="MoCF_biosynth"/>
    <property type="match status" value="1"/>
</dbReference>
<dbReference type="PANTHER" id="PTHR43764">
    <property type="entry name" value="MOLYBDENUM COFACTOR BIOSYNTHESIS"/>
    <property type="match status" value="1"/>
</dbReference>
<name>X1NLH3_9ZZZZ</name>
<dbReference type="CDD" id="cd00886">
    <property type="entry name" value="MogA_MoaB"/>
    <property type="match status" value="1"/>
</dbReference>
<evidence type="ECO:0000256" key="2">
    <source>
        <dbReference type="ARBA" id="ARBA00023150"/>
    </source>
</evidence>
<reference evidence="4" key="1">
    <citation type="journal article" date="2014" name="Front. Microbiol.">
        <title>High frequency of phylogenetically diverse reductive dehalogenase-homologous genes in deep subseafloor sedimentary metagenomes.</title>
        <authorList>
            <person name="Kawai M."/>
            <person name="Futagami T."/>
            <person name="Toyoda A."/>
            <person name="Takaki Y."/>
            <person name="Nishi S."/>
            <person name="Hori S."/>
            <person name="Arai W."/>
            <person name="Tsubouchi T."/>
            <person name="Morono Y."/>
            <person name="Uchiyama I."/>
            <person name="Ito T."/>
            <person name="Fujiyama A."/>
            <person name="Inagaki F."/>
            <person name="Takami H."/>
        </authorList>
    </citation>
    <scope>NUCLEOTIDE SEQUENCE</scope>
    <source>
        <strain evidence="4">Expedition CK06-06</strain>
    </source>
</reference>
<sequence>MIKVGILVISDKASRGERKDESGPIMKEIVKKLPAEVSKYKIIPDEKDQIKENLINWVDKLRLDLILTSGGTGIGPRDITPEATKEVIEKELPGFVETMRIKGLEKTPFSMLSRAIVGTRKKSLIINLPGSPKAVKENLEVILPAVKHGIEILKGNTSHCL</sequence>
<evidence type="ECO:0000259" key="3">
    <source>
        <dbReference type="SMART" id="SM00852"/>
    </source>
</evidence>
<dbReference type="Pfam" id="PF00994">
    <property type="entry name" value="MoCF_biosynth"/>
    <property type="match status" value="1"/>
</dbReference>
<evidence type="ECO:0000256" key="1">
    <source>
        <dbReference type="ARBA" id="ARBA00005046"/>
    </source>
</evidence>
<evidence type="ECO:0000313" key="4">
    <source>
        <dbReference type="EMBL" id="GAI27660.1"/>
    </source>
</evidence>
<organism evidence="4">
    <name type="scientific">marine sediment metagenome</name>
    <dbReference type="NCBI Taxonomy" id="412755"/>
    <lineage>
        <taxon>unclassified sequences</taxon>
        <taxon>metagenomes</taxon>
        <taxon>ecological metagenomes</taxon>
    </lineage>
</organism>
<dbReference type="InterPro" id="IPR051920">
    <property type="entry name" value="MPT_Adenylyltrnsfr/MoaC-Rel"/>
</dbReference>
<dbReference type="SUPFAM" id="SSF53218">
    <property type="entry name" value="Molybdenum cofactor biosynthesis proteins"/>
    <property type="match status" value="1"/>
</dbReference>
<comment type="caution">
    <text evidence="4">The sequence shown here is derived from an EMBL/GenBank/DDBJ whole genome shotgun (WGS) entry which is preliminary data.</text>
</comment>
<gene>
    <name evidence="4" type="ORF">S06H3_34153</name>
</gene>
<dbReference type="AlphaFoldDB" id="X1NLH3"/>
<keyword evidence="2" id="KW-0501">Molybdenum cofactor biosynthesis</keyword>
<dbReference type="GO" id="GO:0006777">
    <property type="term" value="P:Mo-molybdopterin cofactor biosynthetic process"/>
    <property type="evidence" value="ECO:0007669"/>
    <property type="project" value="UniProtKB-KW"/>
</dbReference>
<dbReference type="NCBIfam" id="TIGR00177">
    <property type="entry name" value="molyb_syn"/>
    <property type="match status" value="1"/>
</dbReference>
<dbReference type="InterPro" id="IPR012245">
    <property type="entry name" value="MoaB"/>
</dbReference>
<dbReference type="PIRSF" id="PIRSF006443">
    <property type="entry name" value="MoaB"/>
    <property type="match status" value="1"/>
</dbReference>
<protein>
    <recommendedName>
        <fullName evidence="3">MoaB/Mog domain-containing protein</fullName>
    </recommendedName>
</protein>
<dbReference type="InterPro" id="IPR001453">
    <property type="entry name" value="MoaB/Mog_dom"/>
</dbReference>
<dbReference type="PANTHER" id="PTHR43764:SF1">
    <property type="entry name" value="MOLYBDOPTERIN MOLYBDOTRANSFERASE"/>
    <property type="match status" value="1"/>
</dbReference>